<keyword evidence="2" id="KW-1185">Reference proteome</keyword>
<protein>
    <submittedName>
        <fullName evidence="1">Uncharacterized protein</fullName>
    </submittedName>
</protein>
<organism evidence="1 2">
    <name type="scientific">Trichonephila inaurata madagascariensis</name>
    <dbReference type="NCBI Taxonomy" id="2747483"/>
    <lineage>
        <taxon>Eukaryota</taxon>
        <taxon>Metazoa</taxon>
        <taxon>Ecdysozoa</taxon>
        <taxon>Arthropoda</taxon>
        <taxon>Chelicerata</taxon>
        <taxon>Arachnida</taxon>
        <taxon>Araneae</taxon>
        <taxon>Araneomorphae</taxon>
        <taxon>Entelegynae</taxon>
        <taxon>Araneoidea</taxon>
        <taxon>Nephilidae</taxon>
        <taxon>Trichonephila</taxon>
        <taxon>Trichonephila inaurata</taxon>
    </lineage>
</organism>
<reference evidence="1" key="1">
    <citation type="submission" date="2020-08" db="EMBL/GenBank/DDBJ databases">
        <title>Multicomponent nature underlies the extraordinary mechanical properties of spider dragline silk.</title>
        <authorList>
            <person name="Kono N."/>
            <person name="Nakamura H."/>
            <person name="Mori M."/>
            <person name="Yoshida Y."/>
            <person name="Ohtoshi R."/>
            <person name="Malay A.D."/>
            <person name="Moran D.A.P."/>
            <person name="Tomita M."/>
            <person name="Numata K."/>
            <person name="Arakawa K."/>
        </authorList>
    </citation>
    <scope>NUCLEOTIDE SEQUENCE</scope>
</reference>
<name>A0A8X7C7X6_9ARAC</name>
<evidence type="ECO:0000313" key="2">
    <source>
        <dbReference type="Proteomes" id="UP000886998"/>
    </source>
</evidence>
<sequence length="267" mass="31084">MYPFNAKDASGNECYPKDSNGDEYYIWNVWTHVPATHNGDAYYAKNHLGEEMLNELEICKRRRGKPFYPTDKNGEEKVYGDYIYNKDGSFKYPLNPDGHPLYAKKENGDEYYPPNGELAYDQYGSTQYSGTRDGEVIFPLDAERNESYLKDDTNGDSHMIYMGDDLLDRYDKTRNGEEIYPIQMTNQTTRHYKEVLLNEKYAKTDLKEAKYPLDEYGNEYTLEIPIQIAGNEKDYFPRGYPIINDNWVSVLEVDGKEFISDQLLAEV</sequence>
<proteinExistence type="predicted"/>
<accession>A0A8X7C7X6</accession>
<dbReference type="EMBL" id="BMAV01011347">
    <property type="protein sequence ID" value="GFY57138.1"/>
    <property type="molecule type" value="Genomic_DNA"/>
</dbReference>
<comment type="caution">
    <text evidence="1">The sequence shown here is derived from an EMBL/GenBank/DDBJ whole genome shotgun (WGS) entry which is preliminary data.</text>
</comment>
<gene>
    <name evidence="1" type="primary">AVEN_261811_1</name>
    <name evidence="1" type="ORF">TNIN_267991</name>
</gene>
<dbReference type="OrthoDB" id="6429842at2759"/>
<dbReference type="AlphaFoldDB" id="A0A8X7C7X6"/>
<dbReference type="Proteomes" id="UP000886998">
    <property type="component" value="Unassembled WGS sequence"/>
</dbReference>
<evidence type="ECO:0000313" key="1">
    <source>
        <dbReference type="EMBL" id="GFY57138.1"/>
    </source>
</evidence>